<evidence type="ECO:0000256" key="4">
    <source>
        <dbReference type="ARBA" id="ARBA00023163"/>
    </source>
</evidence>
<dbReference type="CDD" id="cd00592">
    <property type="entry name" value="HTH_MerR-like"/>
    <property type="match status" value="1"/>
</dbReference>
<dbReference type="GO" id="GO:0003700">
    <property type="term" value="F:DNA-binding transcription factor activity"/>
    <property type="evidence" value="ECO:0007669"/>
    <property type="project" value="InterPro"/>
</dbReference>
<dbReference type="PANTHER" id="PTHR30204">
    <property type="entry name" value="REDOX-CYCLING DRUG-SENSING TRANSCRIPTIONAL ACTIVATOR SOXR"/>
    <property type="match status" value="1"/>
</dbReference>
<feature type="coiled-coil region" evidence="5">
    <location>
        <begin position="81"/>
        <end position="108"/>
    </location>
</feature>
<evidence type="ECO:0000256" key="2">
    <source>
        <dbReference type="ARBA" id="ARBA00023015"/>
    </source>
</evidence>
<feature type="domain" description="HTH merR-type" evidence="6">
    <location>
        <begin position="4"/>
        <end position="73"/>
    </location>
</feature>
<dbReference type="InterPro" id="IPR047057">
    <property type="entry name" value="MerR_fam"/>
</dbReference>
<dbReference type="OrthoDB" id="1894615at2"/>
<keyword evidence="2" id="KW-0805">Transcription regulation</keyword>
<accession>A0A3G1L2S2</accession>
<dbReference type="Gene3D" id="1.10.1660.10">
    <property type="match status" value="1"/>
</dbReference>
<keyword evidence="1" id="KW-0678">Repressor</keyword>
<evidence type="ECO:0000313" key="7">
    <source>
        <dbReference type="EMBL" id="ATW28765.1"/>
    </source>
</evidence>
<keyword evidence="5" id="KW-0175">Coiled coil</keyword>
<dbReference type="PROSITE" id="PS50937">
    <property type="entry name" value="HTH_MERR_2"/>
    <property type="match status" value="1"/>
</dbReference>
<reference evidence="7 8" key="1">
    <citation type="submission" date="2016-10" db="EMBL/GenBank/DDBJ databases">
        <title>Complete Genome Sequence of Peptococcaceae strain DCMF.</title>
        <authorList>
            <person name="Edwards R.J."/>
            <person name="Holland S.I."/>
            <person name="Deshpande N.P."/>
            <person name="Wong Y.K."/>
            <person name="Ertan H."/>
            <person name="Manefield M."/>
            <person name="Russell T.L."/>
            <person name="Lee M.J."/>
        </authorList>
    </citation>
    <scope>NUCLEOTIDE SEQUENCE [LARGE SCALE GENOMIC DNA]</scope>
    <source>
        <strain evidence="7 8">DCMF</strain>
    </source>
</reference>
<evidence type="ECO:0000256" key="3">
    <source>
        <dbReference type="ARBA" id="ARBA00023125"/>
    </source>
</evidence>
<keyword evidence="8" id="KW-1185">Reference proteome</keyword>
<evidence type="ECO:0000259" key="6">
    <source>
        <dbReference type="PROSITE" id="PS50937"/>
    </source>
</evidence>
<protein>
    <submittedName>
        <fullName evidence="7">MerR family transcriptional regulator</fullName>
    </submittedName>
</protein>
<proteinExistence type="predicted"/>
<dbReference type="SMART" id="SM00422">
    <property type="entry name" value="HTH_MERR"/>
    <property type="match status" value="1"/>
</dbReference>
<dbReference type="InterPro" id="IPR000551">
    <property type="entry name" value="MerR-type_HTH_dom"/>
</dbReference>
<sequence>MENRIKIGDFVKLTGSTLKTVLYYHKIGLLQEPERSPGGYRLYGPAELTRMQVIKHVKCLGLDLKRTKEILGDINNHKTLREVLQSLHAELLSEKKSLEERIGKIEDLLSEDTVPLDEDSFVSPSFQMIMEILGTDQIEKYARTCPELFDQHRKVYSILDDFQWGEDYRETFRALAEFFKAHPKEYQISLDYGMRLARLAQLSEDDPEVEALARESAEFIKSMPQLLEILGKQAGIKKPLASLYNGMVAKVVSPAQAKHGQLLQQYLASETDKAGDCEPPALLKDHKR</sequence>
<keyword evidence="4" id="KW-0804">Transcription</keyword>
<dbReference type="PRINTS" id="PR00040">
    <property type="entry name" value="HTHMERR"/>
</dbReference>
<dbReference type="PANTHER" id="PTHR30204:SF69">
    <property type="entry name" value="MERR-FAMILY TRANSCRIPTIONAL REGULATOR"/>
    <property type="match status" value="1"/>
</dbReference>
<dbReference type="GO" id="GO:0003677">
    <property type="term" value="F:DNA binding"/>
    <property type="evidence" value="ECO:0007669"/>
    <property type="project" value="UniProtKB-KW"/>
</dbReference>
<dbReference type="AlphaFoldDB" id="A0A3G1L2S2"/>
<dbReference type="Proteomes" id="UP000323521">
    <property type="component" value="Chromosome"/>
</dbReference>
<evidence type="ECO:0000256" key="1">
    <source>
        <dbReference type="ARBA" id="ARBA00022491"/>
    </source>
</evidence>
<keyword evidence="3" id="KW-0238">DNA-binding</keyword>
<organism evidence="7 8">
    <name type="scientific">Formimonas warabiya</name>
    <dbReference type="NCBI Taxonomy" id="1761012"/>
    <lineage>
        <taxon>Bacteria</taxon>
        <taxon>Bacillati</taxon>
        <taxon>Bacillota</taxon>
        <taxon>Clostridia</taxon>
        <taxon>Eubacteriales</taxon>
        <taxon>Peptococcaceae</taxon>
        <taxon>Candidatus Formimonas</taxon>
    </lineage>
</organism>
<dbReference type="EMBL" id="CP017634">
    <property type="protein sequence ID" value="ATW28765.1"/>
    <property type="molecule type" value="Genomic_DNA"/>
</dbReference>
<dbReference type="InterPro" id="IPR009061">
    <property type="entry name" value="DNA-bd_dom_put_sf"/>
</dbReference>
<dbReference type="Pfam" id="PF00376">
    <property type="entry name" value="MerR"/>
    <property type="match status" value="1"/>
</dbReference>
<dbReference type="SUPFAM" id="SSF46955">
    <property type="entry name" value="Putative DNA-binding domain"/>
    <property type="match status" value="1"/>
</dbReference>
<evidence type="ECO:0000256" key="5">
    <source>
        <dbReference type="SAM" id="Coils"/>
    </source>
</evidence>
<dbReference type="KEGG" id="fwa:DCMF_20350"/>
<name>A0A3G1L2S2_FORW1</name>
<gene>
    <name evidence="7" type="ORF">DCMF_20350</name>
</gene>
<evidence type="ECO:0000313" key="8">
    <source>
        <dbReference type="Proteomes" id="UP000323521"/>
    </source>
</evidence>